<evidence type="ECO:0000313" key="4">
    <source>
        <dbReference type="EMBL" id="SDG12136.1"/>
    </source>
</evidence>
<dbReference type="InterPro" id="IPR025419">
    <property type="entry name" value="DUF4142"/>
</dbReference>
<protein>
    <submittedName>
        <fullName evidence="3">DUF4142 domain-containing protein</fullName>
    </submittedName>
    <submittedName>
        <fullName evidence="4">Putative membrane protein</fullName>
    </submittedName>
</protein>
<feature type="signal peptide" evidence="1">
    <location>
        <begin position="1"/>
        <end position="22"/>
    </location>
</feature>
<accession>A0A1G7RN24</accession>
<dbReference type="Proteomes" id="UP000436801">
    <property type="component" value="Unassembled WGS sequence"/>
</dbReference>
<dbReference type="AlphaFoldDB" id="A0A1G7RN24"/>
<name>A0A1G7RN24_9SPHN</name>
<keyword evidence="5" id="KW-1185">Reference proteome</keyword>
<evidence type="ECO:0000313" key="5">
    <source>
        <dbReference type="Proteomes" id="UP000323502"/>
    </source>
</evidence>
<evidence type="ECO:0000259" key="2">
    <source>
        <dbReference type="Pfam" id="PF13628"/>
    </source>
</evidence>
<dbReference type="EMBL" id="WSUT01000005">
    <property type="protein sequence ID" value="MWC44523.1"/>
    <property type="molecule type" value="Genomic_DNA"/>
</dbReference>
<dbReference type="InterPro" id="IPR012347">
    <property type="entry name" value="Ferritin-like"/>
</dbReference>
<reference evidence="4 5" key="1">
    <citation type="submission" date="2016-10" db="EMBL/GenBank/DDBJ databases">
        <authorList>
            <person name="Varghese N."/>
            <person name="Submissions S."/>
        </authorList>
    </citation>
    <scope>NUCLEOTIDE SEQUENCE [LARGE SCALE GENOMIC DNA]</scope>
    <source>
        <strain evidence="4 5">S7-754</strain>
    </source>
</reference>
<dbReference type="OrthoDB" id="8005547at2"/>
<dbReference type="Pfam" id="PF13628">
    <property type="entry name" value="DUF4142"/>
    <property type="match status" value="1"/>
</dbReference>
<feature type="chain" id="PRO_5033271306" evidence="1">
    <location>
        <begin position="23"/>
        <end position="180"/>
    </location>
</feature>
<gene>
    <name evidence="3" type="ORF">GQR91_12795</name>
    <name evidence="4" type="ORF">SAMN05216557_11232</name>
</gene>
<feature type="domain" description="DUF4142" evidence="2">
    <location>
        <begin position="38"/>
        <end position="172"/>
    </location>
</feature>
<reference evidence="3 6" key="2">
    <citation type="submission" date="2019-12" db="EMBL/GenBank/DDBJ databases">
        <authorList>
            <person name="Zheng J."/>
        </authorList>
    </citation>
    <scope>NUCLEOTIDE SEQUENCE [LARGE SCALE GENOMIC DNA]</scope>
    <source>
        <strain evidence="3 6">DSM 27347</strain>
    </source>
</reference>
<evidence type="ECO:0000313" key="6">
    <source>
        <dbReference type="Proteomes" id="UP000436801"/>
    </source>
</evidence>
<organism evidence="4 5">
    <name type="scientific">Sphingomonas carotinifaciens</name>
    <dbReference type="NCBI Taxonomy" id="1166323"/>
    <lineage>
        <taxon>Bacteria</taxon>
        <taxon>Pseudomonadati</taxon>
        <taxon>Pseudomonadota</taxon>
        <taxon>Alphaproteobacteria</taxon>
        <taxon>Sphingomonadales</taxon>
        <taxon>Sphingomonadaceae</taxon>
        <taxon>Sphingomonas</taxon>
    </lineage>
</organism>
<dbReference type="Gene3D" id="1.20.1260.10">
    <property type="match status" value="1"/>
</dbReference>
<evidence type="ECO:0000256" key="1">
    <source>
        <dbReference type="SAM" id="SignalP"/>
    </source>
</evidence>
<dbReference type="Proteomes" id="UP000323502">
    <property type="component" value="Unassembled WGS sequence"/>
</dbReference>
<dbReference type="PANTHER" id="PTHR38593:SF1">
    <property type="entry name" value="BLR2558 PROTEIN"/>
    <property type="match status" value="1"/>
</dbReference>
<sequence length="180" mass="18823">MTRYMPISIALLLAGTSLSAAAQTPPPPPPAEAKTQAEPYVTAAGRSDLYEINSSQVVLEKSQNPAIRRYADMMIKHHQKTTAATLAAATKAGLTPPPPALDPGATASINELQLASAGDVDRLYLAQQVPAHRAALDLHQSYGSGGDQAPLRATAKKAVPIVRQHLAEAERMQQGAGGGM</sequence>
<proteinExistence type="predicted"/>
<dbReference type="EMBL" id="FNBI01000012">
    <property type="protein sequence ID" value="SDG12136.1"/>
    <property type="molecule type" value="Genomic_DNA"/>
</dbReference>
<dbReference type="PANTHER" id="PTHR38593">
    <property type="entry name" value="BLR2558 PROTEIN"/>
    <property type="match status" value="1"/>
</dbReference>
<keyword evidence="1" id="KW-0732">Signal</keyword>
<dbReference type="RefSeq" id="WP_112383947.1">
    <property type="nucleotide sequence ID" value="NZ_FNBI01000012.1"/>
</dbReference>
<evidence type="ECO:0000313" key="3">
    <source>
        <dbReference type="EMBL" id="MWC44523.1"/>
    </source>
</evidence>